<dbReference type="PROSITE" id="PS01101">
    <property type="entry name" value="CK2_BETA"/>
    <property type="match status" value="1"/>
</dbReference>
<dbReference type="EMBL" id="LN483116">
    <property type="protein sequence ID" value="CDZ96211.1"/>
    <property type="molecule type" value="Genomic_DNA"/>
</dbReference>
<dbReference type="InterPro" id="IPR016149">
    <property type="entry name" value="Casein_kin_II_reg-sub_N"/>
</dbReference>
<name>A0A0F7SE49_PHARH</name>
<evidence type="ECO:0000256" key="3">
    <source>
        <dbReference type="RuleBase" id="RU361268"/>
    </source>
</evidence>
<protein>
    <recommendedName>
        <fullName evidence="3">Casein kinase II subunit beta</fullName>
        <shortName evidence="3">CK II beta</shortName>
    </recommendedName>
</protein>
<evidence type="ECO:0000256" key="4">
    <source>
        <dbReference type="SAM" id="MobiDB-lite"/>
    </source>
</evidence>
<dbReference type="GO" id="GO:0005737">
    <property type="term" value="C:cytoplasm"/>
    <property type="evidence" value="ECO:0007669"/>
    <property type="project" value="TreeGrafter"/>
</dbReference>
<reference evidence="5" key="1">
    <citation type="submission" date="2014-08" db="EMBL/GenBank/DDBJ databases">
        <authorList>
            <person name="Sharma Rahul"/>
            <person name="Thines Marco"/>
        </authorList>
    </citation>
    <scope>NUCLEOTIDE SEQUENCE</scope>
</reference>
<feature type="compositionally biased region" description="Polar residues" evidence="4">
    <location>
        <begin position="206"/>
        <end position="217"/>
    </location>
</feature>
<dbReference type="InterPro" id="IPR000704">
    <property type="entry name" value="Casein_kinase_II_reg-sub"/>
</dbReference>
<dbReference type="GO" id="GO:0016301">
    <property type="term" value="F:kinase activity"/>
    <property type="evidence" value="ECO:0007669"/>
    <property type="project" value="UniProtKB-KW"/>
</dbReference>
<dbReference type="GO" id="GO:0006359">
    <property type="term" value="P:regulation of transcription by RNA polymerase III"/>
    <property type="evidence" value="ECO:0007669"/>
    <property type="project" value="TreeGrafter"/>
</dbReference>
<dbReference type="Gene3D" id="1.10.1820.10">
    <property type="entry name" value="protein kinase ck2 holoenzyme, chain C, domain 1"/>
    <property type="match status" value="1"/>
</dbReference>
<dbReference type="SMART" id="SM01085">
    <property type="entry name" value="CK_II_beta"/>
    <property type="match status" value="1"/>
</dbReference>
<keyword evidence="5" id="KW-0808">Transferase</keyword>
<sequence>MDDLSTGSDSEYNSSWINWFLLTKGNEYYAEVDEEYILDRFNLTGLSAEVLNEYSRALDLITDSLGVFEEDLEDEVRETIENSARFLYGLIHARYILTSRGLAKMMEKYKKADFGRCPRVYCLSQPLLPVGLSDLPYQKAVKLYCPRCEDIYSPKSNRHGTIDGAYFGTTFPHMLFMVYPHMIPSKVPPPTLPHLSLPLLLSPQQASSAGAGNNSGTPLPGSHPAHQSDGAFTSGSANTGGQTAGQGGQGLHGGGLAGPSGVGSVSMVAAASKVERYRPKIFGFGVNEVGRLQRWQEAVRDRQISRLEAVEREEGASI</sequence>
<evidence type="ECO:0000256" key="2">
    <source>
        <dbReference type="ARBA" id="ARBA00045899"/>
    </source>
</evidence>
<evidence type="ECO:0000313" key="5">
    <source>
        <dbReference type="EMBL" id="CDZ96211.1"/>
    </source>
</evidence>
<keyword evidence="5" id="KW-0418">Kinase</keyword>
<dbReference type="InterPro" id="IPR035991">
    <property type="entry name" value="Casein_kinase_II_beta-like"/>
</dbReference>
<dbReference type="GO" id="GO:0034456">
    <property type="term" value="C:UTP-C complex"/>
    <property type="evidence" value="ECO:0007669"/>
    <property type="project" value="TreeGrafter"/>
</dbReference>
<comment type="similarity">
    <text evidence="1 3">Belongs to the casein kinase 2 subunit beta family.</text>
</comment>
<evidence type="ECO:0000256" key="1">
    <source>
        <dbReference type="ARBA" id="ARBA00006941"/>
    </source>
</evidence>
<dbReference type="SUPFAM" id="SSF57798">
    <property type="entry name" value="Casein kinase II beta subunit"/>
    <property type="match status" value="1"/>
</dbReference>
<organism evidence="5">
    <name type="scientific">Phaffia rhodozyma</name>
    <name type="common">Yeast</name>
    <name type="synonym">Xanthophyllomyces dendrorhous</name>
    <dbReference type="NCBI Taxonomy" id="264483"/>
    <lineage>
        <taxon>Eukaryota</taxon>
        <taxon>Fungi</taxon>
        <taxon>Dikarya</taxon>
        <taxon>Basidiomycota</taxon>
        <taxon>Agaricomycotina</taxon>
        <taxon>Tremellomycetes</taxon>
        <taxon>Cystofilobasidiales</taxon>
        <taxon>Mrakiaceae</taxon>
        <taxon>Phaffia</taxon>
    </lineage>
</organism>
<comment type="function">
    <text evidence="2 3">Regulatory subunit of casein kinase II/CK2. As part of the kinase complex regulates the basal catalytic activity of the alpha subunit a constitutively active serine/threonine-protein kinase that phosphorylates a large number of substrates containing acidic residues C-terminal to the phosphorylated serine or threonine.</text>
</comment>
<comment type="subunit">
    <text evidence="3">Tetramer of two alpha and two beta subunits.</text>
</comment>
<feature type="region of interest" description="Disordered" evidence="4">
    <location>
        <begin position="206"/>
        <end position="257"/>
    </location>
</feature>
<proteinExistence type="inferred from homology"/>
<dbReference type="GO" id="GO:0019887">
    <property type="term" value="F:protein kinase regulator activity"/>
    <property type="evidence" value="ECO:0007669"/>
    <property type="project" value="InterPro"/>
</dbReference>
<accession>A0A0F7SE49</accession>
<dbReference type="PRINTS" id="PR00472">
    <property type="entry name" value="CASNKINASEII"/>
</dbReference>
<dbReference type="AlphaFoldDB" id="A0A0F7SE49"/>
<dbReference type="Gene3D" id="2.20.25.20">
    <property type="match status" value="1"/>
</dbReference>
<dbReference type="FunFam" id="2.20.25.20:FF:000002">
    <property type="entry name" value="Casein kinase II subunit beta"/>
    <property type="match status" value="1"/>
</dbReference>
<dbReference type="GO" id="GO:0005956">
    <property type="term" value="C:protein kinase CK2 complex"/>
    <property type="evidence" value="ECO:0007669"/>
    <property type="project" value="UniProtKB-UniRule"/>
</dbReference>
<dbReference type="PANTHER" id="PTHR11740">
    <property type="entry name" value="CASEIN KINASE II SUBUNIT BETA"/>
    <property type="match status" value="1"/>
</dbReference>
<dbReference type="PANTHER" id="PTHR11740:SF39">
    <property type="entry name" value="CASEIN KINASE II SUBUNIT BETA"/>
    <property type="match status" value="1"/>
</dbReference>
<dbReference type="FunFam" id="1.10.1820.10:FF:000005">
    <property type="entry name" value="Casein kinase II subunit beta"/>
    <property type="match status" value="1"/>
</dbReference>
<feature type="compositionally biased region" description="Gly residues" evidence="4">
    <location>
        <begin position="242"/>
        <end position="257"/>
    </location>
</feature>
<dbReference type="Pfam" id="PF01214">
    <property type="entry name" value="CK_II_beta"/>
    <property type="match status" value="1"/>
</dbReference>